<proteinExistence type="inferred from homology"/>
<keyword evidence="2 7" id="KW-0813">Transport</keyword>
<evidence type="ECO:0000256" key="7">
    <source>
        <dbReference type="RuleBase" id="RU363032"/>
    </source>
</evidence>
<dbReference type="GO" id="GO:0005886">
    <property type="term" value="C:plasma membrane"/>
    <property type="evidence" value="ECO:0007669"/>
    <property type="project" value="UniProtKB-SubCell"/>
</dbReference>
<dbReference type="GO" id="GO:0055085">
    <property type="term" value="P:transmembrane transport"/>
    <property type="evidence" value="ECO:0007669"/>
    <property type="project" value="InterPro"/>
</dbReference>
<gene>
    <name evidence="9" type="ORF">E1757_08105</name>
</gene>
<feature type="transmembrane region" description="Helical" evidence="7">
    <location>
        <begin position="108"/>
        <end position="130"/>
    </location>
</feature>
<dbReference type="OrthoDB" id="187395at2"/>
<organism evidence="9 10">
    <name type="scientific">Paenibacillus piri</name>
    <dbReference type="NCBI Taxonomy" id="2547395"/>
    <lineage>
        <taxon>Bacteria</taxon>
        <taxon>Bacillati</taxon>
        <taxon>Bacillota</taxon>
        <taxon>Bacilli</taxon>
        <taxon>Bacillales</taxon>
        <taxon>Paenibacillaceae</taxon>
        <taxon>Paenibacillus</taxon>
    </lineage>
</organism>
<evidence type="ECO:0000256" key="2">
    <source>
        <dbReference type="ARBA" id="ARBA00022448"/>
    </source>
</evidence>
<evidence type="ECO:0000313" key="9">
    <source>
        <dbReference type="EMBL" id="TDF99771.1"/>
    </source>
</evidence>
<dbReference type="CDD" id="cd06261">
    <property type="entry name" value="TM_PBP2"/>
    <property type="match status" value="1"/>
</dbReference>
<keyword evidence="10" id="KW-1185">Reference proteome</keyword>
<feature type="domain" description="ABC transmembrane type-1" evidence="8">
    <location>
        <begin position="74"/>
        <end position="266"/>
    </location>
</feature>
<evidence type="ECO:0000259" key="8">
    <source>
        <dbReference type="PROSITE" id="PS50928"/>
    </source>
</evidence>
<sequence length="280" mass="31270">MLQHKMKQRLPKALLHTLLTAIGIVWIYPFIWMVASSLKTNSEYLTGGLTLLPAKLQFENYVRAWDTANFSTYFFNTVFVTLFTVALVILLCSLTGYALGRYRFRGRILFVSAVTATMFMPKGFTIIPIYSLINAIGLNNSLLGVVLAESGGAHVLFILLFMTHFRGLPKELEESAEMDGCGFIRTFVQIMLPLSKPIIATTAIMQFMWTWNSFLIPLVFTLGKENLRTLGVGMYQFVGEHSIDYTGMAAAASLSLLPIIAIFLLFQRYFVEGIAGSVKG</sequence>
<dbReference type="SUPFAM" id="SSF161098">
    <property type="entry name" value="MetI-like"/>
    <property type="match status" value="1"/>
</dbReference>
<dbReference type="PANTHER" id="PTHR43744:SF8">
    <property type="entry name" value="SN-GLYCEROL-3-PHOSPHATE TRANSPORT SYSTEM PERMEASE PROTEIN UGPE"/>
    <property type="match status" value="1"/>
</dbReference>
<feature type="transmembrane region" description="Helical" evidence="7">
    <location>
        <begin position="142"/>
        <end position="162"/>
    </location>
</feature>
<name>A0A4R5KUZ9_9BACL</name>
<keyword evidence="6 7" id="KW-0472">Membrane</keyword>
<evidence type="ECO:0000256" key="4">
    <source>
        <dbReference type="ARBA" id="ARBA00022692"/>
    </source>
</evidence>
<keyword evidence="3" id="KW-1003">Cell membrane</keyword>
<feature type="transmembrane region" description="Helical" evidence="7">
    <location>
        <begin position="243"/>
        <end position="266"/>
    </location>
</feature>
<evidence type="ECO:0000313" key="10">
    <source>
        <dbReference type="Proteomes" id="UP000295636"/>
    </source>
</evidence>
<keyword evidence="4 7" id="KW-0812">Transmembrane</keyword>
<keyword evidence="5 7" id="KW-1133">Transmembrane helix</keyword>
<comment type="subcellular location">
    <subcellularLocation>
        <location evidence="1 7">Cell membrane</location>
        <topology evidence="1 7">Multi-pass membrane protein</topology>
    </subcellularLocation>
</comment>
<dbReference type="PROSITE" id="PS50928">
    <property type="entry name" value="ABC_TM1"/>
    <property type="match status" value="1"/>
</dbReference>
<comment type="similarity">
    <text evidence="7">Belongs to the binding-protein-dependent transport system permease family.</text>
</comment>
<feature type="transmembrane region" description="Helical" evidence="7">
    <location>
        <begin position="12"/>
        <end position="35"/>
    </location>
</feature>
<accession>A0A4R5KUZ9</accession>
<evidence type="ECO:0000256" key="1">
    <source>
        <dbReference type="ARBA" id="ARBA00004651"/>
    </source>
</evidence>
<feature type="transmembrane region" description="Helical" evidence="7">
    <location>
        <begin position="198"/>
        <end position="223"/>
    </location>
</feature>
<evidence type="ECO:0000256" key="3">
    <source>
        <dbReference type="ARBA" id="ARBA00022475"/>
    </source>
</evidence>
<dbReference type="AlphaFoldDB" id="A0A4R5KUZ9"/>
<evidence type="ECO:0000256" key="6">
    <source>
        <dbReference type="ARBA" id="ARBA00023136"/>
    </source>
</evidence>
<dbReference type="Gene3D" id="1.10.3720.10">
    <property type="entry name" value="MetI-like"/>
    <property type="match status" value="1"/>
</dbReference>
<evidence type="ECO:0000256" key="5">
    <source>
        <dbReference type="ARBA" id="ARBA00022989"/>
    </source>
</evidence>
<dbReference type="PANTHER" id="PTHR43744">
    <property type="entry name" value="ABC TRANSPORTER PERMEASE PROTEIN MG189-RELATED-RELATED"/>
    <property type="match status" value="1"/>
</dbReference>
<comment type="caution">
    <text evidence="9">The sequence shown here is derived from an EMBL/GenBank/DDBJ whole genome shotgun (WGS) entry which is preliminary data.</text>
</comment>
<dbReference type="InterPro" id="IPR000515">
    <property type="entry name" value="MetI-like"/>
</dbReference>
<reference evidence="9 10" key="1">
    <citation type="submission" date="2019-03" db="EMBL/GenBank/DDBJ databases">
        <title>This is whole genome sequence of Paenibacillus sp MS74 strain.</title>
        <authorList>
            <person name="Trinh H.N."/>
        </authorList>
    </citation>
    <scope>NUCLEOTIDE SEQUENCE [LARGE SCALE GENOMIC DNA]</scope>
    <source>
        <strain evidence="9 10">MS74</strain>
    </source>
</reference>
<dbReference type="EMBL" id="SMRT01000002">
    <property type="protein sequence ID" value="TDF99771.1"/>
    <property type="molecule type" value="Genomic_DNA"/>
</dbReference>
<protein>
    <submittedName>
        <fullName evidence="9">Carbohydrate ABC transporter permease</fullName>
    </submittedName>
</protein>
<feature type="transmembrane region" description="Helical" evidence="7">
    <location>
        <begin position="73"/>
        <end position="96"/>
    </location>
</feature>
<dbReference type="RefSeq" id="WP_133226476.1">
    <property type="nucleotide sequence ID" value="NZ_SMRT01000002.1"/>
</dbReference>
<dbReference type="Proteomes" id="UP000295636">
    <property type="component" value="Unassembled WGS sequence"/>
</dbReference>
<dbReference type="InterPro" id="IPR035906">
    <property type="entry name" value="MetI-like_sf"/>
</dbReference>
<dbReference type="Pfam" id="PF00528">
    <property type="entry name" value="BPD_transp_1"/>
    <property type="match status" value="1"/>
</dbReference>